<dbReference type="Pfam" id="PF13487">
    <property type="entry name" value="HD_5"/>
    <property type="match status" value="1"/>
</dbReference>
<accession>A0A2C8F9M7</accession>
<dbReference type="SUPFAM" id="SSF109604">
    <property type="entry name" value="HD-domain/PDEase-like"/>
    <property type="match status" value="1"/>
</dbReference>
<evidence type="ECO:0000313" key="2">
    <source>
        <dbReference type="EMBL" id="SOB59344.1"/>
    </source>
</evidence>
<feature type="domain" description="HD-GYP" evidence="1">
    <location>
        <begin position="146"/>
        <end position="335"/>
    </location>
</feature>
<dbReference type="InterPro" id="IPR037522">
    <property type="entry name" value="HD_GYP_dom"/>
</dbReference>
<gene>
    <name evidence="2" type="ORF">DPRO_2436</name>
</gene>
<organism evidence="2 3">
    <name type="scientific">Pseudodesulfovibrio profundus</name>
    <dbReference type="NCBI Taxonomy" id="57320"/>
    <lineage>
        <taxon>Bacteria</taxon>
        <taxon>Pseudomonadati</taxon>
        <taxon>Thermodesulfobacteriota</taxon>
        <taxon>Desulfovibrionia</taxon>
        <taxon>Desulfovibrionales</taxon>
        <taxon>Desulfovibrionaceae</taxon>
    </lineage>
</organism>
<dbReference type="RefSeq" id="WP_097012222.1">
    <property type="nucleotide sequence ID" value="NZ_LT907975.1"/>
</dbReference>
<keyword evidence="3" id="KW-1185">Reference proteome</keyword>
<sequence length="335" mass="37772">MGNSVPAEKSGGGSNNRKTGLFRVSPYMVIPSRVGGFSLYLRQGESFVLYAEKGQLFTEEHKDRLAELDVDHLYVKSEDYPFYTEYLHENLLNILDDSSIPVRDRARAWNDATVSLAKAAYDRNLPQSLDKERFTRIRKLINNSLKFLARDDALKELSRFIAESNEQFEHGINVMVLTVSVLMTFIEDDSDLLVSVGIGAMLHDIGKLELPEELFWRREGTLSQTEIDLIRSHPALGVGVCSGMPLPQETLQCILFHHEQMDGTGYPGGMTESLLPAYARALILCNEYDNYIRGGPGRKKMTPFEALTRIKSRRSAHDQDMLKRLIAVLSKADLA</sequence>
<dbReference type="Proteomes" id="UP000219215">
    <property type="component" value="Chromosome DPRO"/>
</dbReference>
<dbReference type="KEGG" id="pprf:DPRO_2436"/>
<dbReference type="CDD" id="cd00077">
    <property type="entry name" value="HDc"/>
    <property type="match status" value="1"/>
</dbReference>
<dbReference type="PANTHER" id="PTHR43155:SF2">
    <property type="entry name" value="CYCLIC DI-GMP PHOSPHODIESTERASE PA4108"/>
    <property type="match status" value="1"/>
</dbReference>
<evidence type="ECO:0000313" key="3">
    <source>
        <dbReference type="Proteomes" id="UP000219215"/>
    </source>
</evidence>
<name>A0A2C8F9M7_9BACT</name>
<keyword evidence="2" id="KW-0378">Hydrolase</keyword>
<evidence type="ECO:0000259" key="1">
    <source>
        <dbReference type="PROSITE" id="PS51832"/>
    </source>
</evidence>
<dbReference type="PANTHER" id="PTHR43155">
    <property type="entry name" value="CYCLIC DI-GMP PHOSPHODIESTERASE PA4108-RELATED"/>
    <property type="match status" value="1"/>
</dbReference>
<dbReference type="Gene3D" id="1.10.3210.10">
    <property type="entry name" value="Hypothetical protein af1432"/>
    <property type="match status" value="1"/>
</dbReference>
<dbReference type="EMBL" id="LT907975">
    <property type="protein sequence ID" value="SOB59344.1"/>
    <property type="molecule type" value="Genomic_DNA"/>
</dbReference>
<dbReference type="PROSITE" id="PS51832">
    <property type="entry name" value="HD_GYP"/>
    <property type="match status" value="1"/>
</dbReference>
<dbReference type="OrthoDB" id="9776628at2"/>
<reference evidence="3" key="1">
    <citation type="submission" date="2017-09" db="EMBL/GenBank/DDBJ databases">
        <authorList>
            <person name="Regsiter A."/>
            <person name="William W."/>
        </authorList>
    </citation>
    <scope>NUCLEOTIDE SEQUENCE [LARGE SCALE GENOMIC DNA]</scope>
    <source>
        <strain evidence="3">500-1</strain>
    </source>
</reference>
<dbReference type="InterPro" id="IPR003607">
    <property type="entry name" value="HD/PDEase_dom"/>
</dbReference>
<dbReference type="GO" id="GO:0016787">
    <property type="term" value="F:hydrolase activity"/>
    <property type="evidence" value="ECO:0007669"/>
    <property type="project" value="UniProtKB-KW"/>
</dbReference>
<protein>
    <submittedName>
        <fullName evidence="2">Metal-dependent phosphohydrolase HD sub domain protein</fullName>
    </submittedName>
</protein>
<dbReference type="AlphaFoldDB" id="A0A2C8F9M7"/>
<proteinExistence type="predicted"/>